<protein>
    <submittedName>
        <fullName evidence="2">Uncharacterized protein</fullName>
    </submittedName>
</protein>
<feature type="transmembrane region" description="Helical" evidence="1">
    <location>
        <begin position="57"/>
        <end position="76"/>
    </location>
</feature>
<dbReference type="EMBL" id="LAZR01068913">
    <property type="protein sequence ID" value="KKK48746.1"/>
    <property type="molecule type" value="Genomic_DNA"/>
</dbReference>
<gene>
    <name evidence="2" type="ORF">LCGC14_3142040</name>
</gene>
<comment type="caution">
    <text evidence="2">The sequence shown here is derived from an EMBL/GenBank/DDBJ whole genome shotgun (WGS) entry which is preliminary data.</text>
</comment>
<evidence type="ECO:0000313" key="2">
    <source>
        <dbReference type="EMBL" id="KKK48746.1"/>
    </source>
</evidence>
<keyword evidence="1" id="KW-0812">Transmembrane</keyword>
<name>A0A0F8YKW9_9ZZZZ</name>
<organism evidence="2">
    <name type="scientific">marine sediment metagenome</name>
    <dbReference type="NCBI Taxonomy" id="412755"/>
    <lineage>
        <taxon>unclassified sequences</taxon>
        <taxon>metagenomes</taxon>
        <taxon>ecological metagenomes</taxon>
    </lineage>
</organism>
<proteinExistence type="predicted"/>
<sequence>MLSVGGGRVLKWLEDDVVNGTDRDLFDVKLTHIEKKLQDIHDDVLIIQTERKSEKKFMVAVAGMIAFAITTLMNFFGG</sequence>
<dbReference type="AlphaFoldDB" id="A0A0F8YKW9"/>
<keyword evidence="1" id="KW-1133">Transmembrane helix</keyword>
<accession>A0A0F8YKW9</accession>
<keyword evidence="1" id="KW-0472">Membrane</keyword>
<evidence type="ECO:0000256" key="1">
    <source>
        <dbReference type="SAM" id="Phobius"/>
    </source>
</evidence>
<reference evidence="2" key="1">
    <citation type="journal article" date="2015" name="Nature">
        <title>Complex archaea that bridge the gap between prokaryotes and eukaryotes.</title>
        <authorList>
            <person name="Spang A."/>
            <person name="Saw J.H."/>
            <person name="Jorgensen S.L."/>
            <person name="Zaremba-Niedzwiedzka K."/>
            <person name="Martijn J."/>
            <person name="Lind A.E."/>
            <person name="van Eijk R."/>
            <person name="Schleper C."/>
            <person name="Guy L."/>
            <person name="Ettema T.J."/>
        </authorList>
    </citation>
    <scope>NUCLEOTIDE SEQUENCE</scope>
</reference>